<keyword evidence="6 7" id="KW-0472">Membrane</keyword>
<sequence length="609" mass="64792">MTPHILITFAIIAMMVLLFVSNLVPVAVVALSATLVLYATGILELDEALAGFGDTTVLFIASLFVVSASLDCSGVTAWAGQVLIRYAGESRTRLLVLSTLLVAFLTALIGSGGAVAALLPVLVIVSVRLKRPPAQLMMPLAFASYSGSMLVLTGSLVNVLLSDAASDIGLAPFGFFEMTVIGVPLLAGTVAIVVLFGQRLLPVRTSREMPEDLSHHSRMLTEQYKLFDRVYQFEITAASPYLGTLQAVLESRLERENHPELSFIAIRPRHQNSISWQHSLVEGDRLIMRGEQAAMDAFAEQHGLTPCQETAAKMREALFNNSHGFAEVVLPPRSRLIDETVFPGMITASGDLIILGIQRGGENLGPGETVLAAGDTLLLQGRWEALEEQTRDPNVLVVAAPDMIRRQARPLGTGSVRAVIILAVMVTLLATGAVPRVVAGLAAACAVILSGVLKIERAYRAINWNVLIMVASLIPLSTAMYKTGAAYLIADALVDIVGNASPYALLAALFLLTALIGQLISSTATTLIVIPIAIASAEAVGVSPRTALVTVAVAAAASFLTPIAASASLMVQGPGGYRFGDFWRMGLPLLLWFFLVATFLVPIFWPFKG</sequence>
<dbReference type="Gene3D" id="3.30.70.1450">
    <property type="entry name" value="Regulator of K+ conductance, C-terminal domain"/>
    <property type="match status" value="1"/>
</dbReference>
<dbReference type="InterPro" id="IPR006037">
    <property type="entry name" value="RCK_C"/>
</dbReference>
<comment type="subcellular location">
    <subcellularLocation>
        <location evidence="1">Membrane</location>
        <topology evidence="1">Multi-pass membrane protein</topology>
    </subcellularLocation>
</comment>
<protein>
    <submittedName>
        <fullName evidence="9">SLC13 family permease</fullName>
    </submittedName>
</protein>
<evidence type="ECO:0000256" key="7">
    <source>
        <dbReference type="SAM" id="Phobius"/>
    </source>
</evidence>
<feature type="transmembrane region" description="Helical" evidence="7">
    <location>
        <begin position="173"/>
        <end position="197"/>
    </location>
</feature>
<evidence type="ECO:0000256" key="6">
    <source>
        <dbReference type="ARBA" id="ARBA00023136"/>
    </source>
</evidence>
<evidence type="ECO:0000313" key="10">
    <source>
        <dbReference type="Proteomes" id="UP000594621"/>
    </source>
</evidence>
<feature type="transmembrane region" description="Helical" evidence="7">
    <location>
        <begin position="467"/>
        <end position="490"/>
    </location>
</feature>
<keyword evidence="5 7" id="KW-1133">Transmembrane helix</keyword>
<dbReference type="InterPro" id="IPR004680">
    <property type="entry name" value="Cit_transptr-like_dom"/>
</dbReference>
<evidence type="ECO:0000313" key="9">
    <source>
        <dbReference type="EMBL" id="QPF93026.1"/>
    </source>
</evidence>
<evidence type="ECO:0000259" key="8">
    <source>
        <dbReference type="PROSITE" id="PS51202"/>
    </source>
</evidence>
<dbReference type="PROSITE" id="PS51202">
    <property type="entry name" value="RCK_C"/>
    <property type="match status" value="1"/>
</dbReference>
<reference evidence="9 10" key="1">
    <citation type="submission" date="2020-09" db="EMBL/GenBank/DDBJ databases">
        <title>Complete genomes of bradyrhizobia occurring on native shrubby legumes in Australia.</title>
        <authorList>
            <person name="Lafay B."/>
        </authorList>
    </citation>
    <scope>NUCLEOTIDE SEQUENCE [LARGE SCALE GENOMIC DNA]</scope>
    <source>
        <strain evidence="9 10">BDV5040</strain>
    </source>
</reference>
<feature type="transmembrane region" description="Helical" evidence="7">
    <location>
        <begin position="411"/>
        <end position="431"/>
    </location>
</feature>
<accession>A0A7S9D8A9</accession>
<dbReference type="GO" id="GO:0005886">
    <property type="term" value="C:plasma membrane"/>
    <property type="evidence" value="ECO:0007669"/>
    <property type="project" value="TreeGrafter"/>
</dbReference>
<dbReference type="InterPro" id="IPR036721">
    <property type="entry name" value="RCK_C_sf"/>
</dbReference>
<dbReference type="KEGG" id="bcou:IC761_07065"/>
<dbReference type="GO" id="GO:0008324">
    <property type="term" value="F:monoatomic cation transmembrane transporter activity"/>
    <property type="evidence" value="ECO:0007669"/>
    <property type="project" value="InterPro"/>
</dbReference>
<evidence type="ECO:0000256" key="3">
    <source>
        <dbReference type="ARBA" id="ARBA00022692"/>
    </source>
</evidence>
<keyword evidence="10" id="KW-1185">Reference proteome</keyword>
<feature type="transmembrane region" description="Helical" evidence="7">
    <location>
        <begin position="6"/>
        <end position="37"/>
    </location>
</feature>
<dbReference type="EMBL" id="CP061379">
    <property type="protein sequence ID" value="QPF93026.1"/>
    <property type="molecule type" value="Genomic_DNA"/>
</dbReference>
<feature type="transmembrane region" description="Helical" evidence="7">
    <location>
        <begin position="437"/>
        <end position="455"/>
    </location>
</feature>
<evidence type="ECO:0000256" key="5">
    <source>
        <dbReference type="ARBA" id="ARBA00022989"/>
    </source>
</evidence>
<dbReference type="SUPFAM" id="SSF116726">
    <property type="entry name" value="TrkA C-terminal domain-like"/>
    <property type="match status" value="1"/>
</dbReference>
<dbReference type="RefSeq" id="WP_195802545.1">
    <property type="nucleotide sequence ID" value="NZ_CP061379.1"/>
</dbReference>
<evidence type="ECO:0000256" key="1">
    <source>
        <dbReference type="ARBA" id="ARBA00004141"/>
    </source>
</evidence>
<keyword evidence="4" id="KW-0677">Repeat</keyword>
<feature type="domain" description="RCK C-terminal" evidence="8">
    <location>
        <begin position="313"/>
        <end position="395"/>
    </location>
</feature>
<dbReference type="Pfam" id="PF03600">
    <property type="entry name" value="CitMHS"/>
    <property type="match status" value="1"/>
</dbReference>
<name>A0A7S9D8A9_9BRAD</name>
<dbReference type="Proteomes" id="UP000594621">
    <property type="component" value="Chromosome"/>
</dbReference>
<feature type="transmembrane region" description="Helical" evidence="7">
    <location>
        <begin position="57"/>
        <end position="80"/>
    </location>
</feature>
<dbReference type="AlphaFoldDB" id="A0A7S9D8A9"/>
<dbReference type="InterPro" id="IPR051679">
    <property type="entry name" value="DASS-Related_Transporters"/>
</dbReference>
<dbReference type="GO" id="GO:0006813">
    <property type="term" value="P:potassium ion transport"/>
    <property type="evidence" value="ECO:0007669"/>
    <property type="project" value="InterPro"/>
</dbReference>
<keyword evidence="3 7" id="KW-0812">Transmembrane</keyword>
<evidence type="ECO:0000256" key="2">
    <source>
        <dbReference type="ARBA" id="ARBA00022448"/>
    </source>
</evidence>
<dbReference type="PANTHER" id="PTHR43652">
    <property type="entry name" value="BASIC AMINO ACID ANTIPORTER YFCC-RELATED"/>
    <property type="match status" value="1"/>
</dbReference>
<feature type="transmembrane region" description="Helical" evidence="7">
    <location>
        <begin position="589"/>
        <end position="607"/>
    </location>
</feature>
<feature type="transmembrane region" description="Helical" evidence="7">
    <location>
        <begin position="547"/>
        <end position="569"/>
    </location>
</feature>
<proteinExistence type="predicted"/>
<keyword evidence="2" id="KW-0813">Transport</keyword>
<gene>
    <name evidence="9" type="ORF">IC761_07065</name>
</gene>
<feature type="transmembrane region" description="Helical" evidence="7">
    <location>
        <begin position="100"/>
        <end position="125"/>
    </location>
</feature>
<feature type="transmembrane region" description="Helical" evidence="7">
    <location>
        <begin position="502"/>
        <end position="535"/>
    </location>
</feature>
<evidence type="ECO:0000256" key="4">
    <source>
        <dbReference type="ARBA" id="ARBA00022737"/>
    </source>
</evidence>
<dbReference type="PANTHER" id="PTHR43652:SF2">
    <property type="entry name" value="BASIC AMINO ACID ANTIPORTER YFCC-RELATED"/>
    <property type="match status" value="1"/>
</dbReference>
<organism evidence="9 10">
    <name type="scientific">Bradyrhizobium commune</name>
    <dbReference type="NCBI Taxonomy" id="83627"/>
    <lineage>
        <taxon>Bacteria</taxon>
        <taxon>Pseudomonadati</taxon>
        <taxon>Pseudomonadota</taxon>
        <taxon>Alphaproteobacteria</taxon>
        <taxon>Hyphomicrobiales</taxon>
        <taxon>Nitrobacteraceae</taxon>
        <taxon>Bradyrhizobium</taxon>
    </lineage>
</organism>
<feature type="transmembrane region" description="Helical" evidence="7">
    <location>
        <begin position="137"/>
        <end position="161"/>
    </location>
</feature>